<dbReference type="GO" id="GO:0005524">
    <property type="term" value="F:ATP binding"/>
    <property type="evidence" value="ECO:0007669"/>
    <property type="project" value="UniProtKB-KW"/>
</dbReference>
<dbReference type="InterPro" id="IPR029047">
    <property type="entry name" value="HSP70_peptide-bd_sf"/>
</dbReference>
<dbReference type="CDD" id="cd10230">
    <property type="entry name" value="ASKHA_NBD_HSP70_HYOU1"/>
    <property type="match status" value="1"/>
</dbReference>
<feature type="chain" id="PRO_5035187490" description="Hypoxia up-regulated protein 1" evidence="10">
    <location>
        <begin position="21"/>
        <end position="917"/>
    </location>
</feature>
<evidence type="ECO:0000256" key="5">
    <source>
        <dbReference type="ARBA" id="ARBA00022824"/>
    </source>
</evidence>
<evidence type="ECO:0000313" key="11">
    <source>
        <dbReference type="EMBL" id="KAH0809654.1"/>
    </source>
</evidence>
<reference evidence="11" key="2">
    <citation type="submission" date="2021-08" db="EMBL/GenBank/DDBJ databases">
        <authorList>
            <person name="Eriksson T."/>
        </authorList>
    </citation>
    <scope>NUCLEOTIDE SEQUENCE</scope>
    <source>
        <strain evidence="11">Stoneville</strain>
        <tissue evidence="11">Whole head</tissue>
    </source>
</reference>
<feature type="compositionally biased region" description="Basic and acidic residues" evidence="9">
    <location>
        <begin position="906"/>
        <end position="917"/>
    </location>
</feature>
<dbReference type="Gene3D" id="3.30.420.40">
    <property type="match status" value="2"/>
</dbReference>
<feature type="compositionally biased region" description="Basic and acidic residues" evidence="9">
    <location>
        <begin position="571"/>
        <end position="607"/>
    </location>
</feature>
<proteinExistence type="inferred from homology"/>
<dbReference type="Gene3D" id="3.30.30.30">
    <property type="match status" value="1"/>
</dbReference>
<feature type="region of interest" description="Disordered" evidence="9">
    <location>
        <begin position="851"/>
        <end position="917"/>
    </location>
</feature>
<evidence type="ECO:0000313" key="12">
    <source>
        <dbReference type="Proteomes" id="UP000719412"/>
    </source>
</evidence>
<dbReference type="GO" id="GO:0034663">
    <property type="term" value="C:endoplasmic reticulum chaperone complex"/>
    <property type="evidence" value="ECO:0007669"/>
    <property type="project" value="TreeGrafter"/>
</dbReference>
<feature type="region of interest" description="Disordered" evidence="9">
    <location>
        <begin position="571"/>
        <end position="622"/>
    </location>
</feature>
<dbReference type="Proteomes" id="UP000719412">
    <property type="component" value="Unassembled WGS sequence"/>
</dbReference>
<dbReference type="GO" id="GO:0005788">
    <property type="term" value="C:endoplasmic reticulum lumen"/>
    <property type="evidence" value="ECO:0007669"/>
    <property type="project" value="UniProtKB-SubCell"/>
</dbReference>
<dbReference type="Gene3D" id="2.60.34.10">
    <property type="entry name" value="Substrate Binding Domain Of DNAk, Chain A, domain 1"/>
    <property type="match status" value="1"/>
</dbReference>
<dbReference type="SUPFAM" id="SSF53067">
    <property type="entry name" value="Actin-like ATPase domain"/>
    <property type="match status" value="2"/>
</dbReference>
<reference evidence="11" key="1">
    <citation type="journal article" date="2020" name="J Insects Food Feed">
        <title>The yellow mealworm (Tenebrio molitor) genome: a resource for the emerging insects as food and feed industry.</title>
        <authorList>
            <person name="Eriksson T."/>
            <person name="Andere A."/>
            <person name="Kelstrup H."/>
            <person name="Emery V."/>
            <person name="Picard C."/>
        </authorList>
    </citation>
    <scope>NUCLEOTIDE SEQUENCE</scope>
    <source>
        <strain evidence="11">Stoneville</strain>
        <tissue evidence="11">Whole head</tissue>
    </source>
</reference>
<comment type="similarity">
    <text evidence="2">Belongs to the heat shock protein 70 family.</text>
</comment>
<dbReference type="GO" id="GO:0030968">
    <property type="term" value="P:endoplasmic reticulum unfolded protein response"/>
    <property type="evidence" value="ECO:0007669"/>
    <property type="project" value="TreeGrafter"/>
</dbReference>
<dbReference type="PANTHER" id="PTHR45639">
    <property type="entry name" value="HSC70CB, ISOFORM G-RELATED"/>
    <property type="match status" value="1"/>
</dbReference>
<evidence type="ECO:0000256" key="1">
    <source>
        <dbReference type="ARBA" id="ARBA00004319"/>
    </source>
</evidence>
<evidence type="ECO:0000256" key="6">
    <source>
        <dbReference type="ARBA" id="ARBA00022840"/>
    </source>
</evidence>
<dbReference type="InterPro" id="IPR043129">
    <property type="entry name" value="ATPase_NBD"/>
</dbReference>
<evidence type="ECO:0000256" key="4">
    <source>
        <dbReference type="ARBA" id="ARBA00022741"/>
    </source>
</evidence>
<dbReference type="SUPFAM" id="SSF100934">
    <property type="entry name" value="Heat shock protein 70kD (HSP70), C-terminal subdomain"/>
    <property type="match status" value="1"/>
</dbReference>
<evidence type="ECO:0000256" key="9">
    <source>
        <dbReference type="SAM" id="MobiDB-lite"/>
    </source>
</evidence>
<keyword evidence="6" id="KW-0067">ATP-binding</keyword>
<dbReference type="EMBL" id="JABDTM020028001">
    <property type="protein sequence ID" value="KAH0809654.1"/>
    <property type="molecule type" value="Genomic_DNA"/>
</dbReference>
<dbReference type="FunFam" id="1.20.1270.10:FF:000002">
    <property type="entry name" value="Heat shock 70 kDa protein 4"/>
    <property type="match status" value="1"/>
</dbReference>
<dbReference type="Gene3D" id="1.20.1270.10">
    <property type="match status" value="1"/>
</dbReference>
<keyword evidence="7" id="KW-0143">Chaperone</keyword>
<sequence length="917" mass="103909">MKIAWGIICCTIWMFSYCESLAVMSVDLGSEWMKVGIVSPGVPMEIALNKESKRKTPAVISFRDNMRLFGEDAQTVGIRFPKNAYMYLLDLLGKDIDHPLVKLYRERFPYYDIVEDKDRGTILFKHDTDVYYSPEELIAQLLGKAKEFAEQGARQRIKECVITVPGYFNQVERKALLQAAQLADLKVLQLINDYTAVAINYGIFRIKDFNETAQYVMFYDMGATSTTAALVSYQTVKTKERGYVETHPQLSIIGVGFDRTLGGLEIQLRLQKHLAEKFNKVKKTKNDVFKNPRAMAKLFKEAGRVKNILSANAEHYAQVEGLLDEEDFKVLVTREDLENLIEDLFERVGKPVEQALKTAHLTKDIIGQVVLVGAGTRVRKVQEILQKVVGQDLAKNLNTDEAATLGAVYKAADLSTGFQVKKFLTKDAVLYPIQVVFERETPEGVRQVKRTLFGLMNPYPQKKIITFNKYTTDFSFEVNYADLDYLPRNEIASVGGLNLSEVSLSGVADAFKKNSGDNIETKGIKAHFAMDESGILNLINVELVVEKTVIESEEEGTFSKLGSTISKLFGGEEKPVVEEPEATQKPEETPEEKPVKEQSKNETESDNKNATQKEPPKDVKPKIITLKEPIEAAEKFLTIGKLTKKQFEESLDKLGKLDKTEREFNRRATALNNLESFVIDVQNKLFEDDFVAAATEDEVKKIKESCSEVSDWLYEDGSDADADTYEKKLETLRTLTNDLFSRVWEHNERPEALNALTLSLNHSSHFLTTAKNLTKTTNPEKDVFTDVEVESLEKLIKETGEWKEKMIDEQNKLKKYEPIKLTVRSIVDKMGALDREVKYLLNKMKLWRPKKVDKPKEEVEKKEAEKTDEEDAKASEEEATVETPDPATNSTEGDLKEGDEEIQPTKSEKSETTHTEL</sequence>
<keyword evidence="3 10" id="KW-0732">Signal</keyword>
<dbReference type="Gene3D" id="3.90.640.10">
    <property type="entry name" value="Actin, Chain A, domain 4"/>
    <property type="match status" value="1"/>
</dbReference>
<dbReference type="Pfam" id="PF00012">
    <property type="entry name" value="HSP70"/>
    <property type="match status" value="1"/>
</dbReference>
<dbReference type="GO" id="GO:0140662">
    <property type="term" value="F:ATP-dependent protein folding chaperone"/>
    <property type="evidence" value="ECO:0007669"/>
    <property type="project" value="InterPro"/>
</dbReference>
<keyword evidence="12" id="KW-1185">Reference proteome</keyword>
<keyword evidence="5" id="KW-0256">Endoplasmic reticulum</keyword>
<feature type="compositionally biased region" description="Basic and acidic residues" evidence="9">
    <location>
        <begin position="851"/>
        <end position="865"/>
    </location>
</feature>
<dbReference type="FunFam" id="2.60.34.10:FF:000009">
    <property type="entry name" value="Hypoxia up-regulated protein 1"/>
    <property type="match status" value="1"/>
</dbReference>
<feature type="signal peptide" evidence="10">
    <location>
        <begin position="1"/>
        <end position="20"/>
    </location>
</feature>
<dbReference type="PANTHER" id="PTHR45639:SF3">
    <property type="entry name" value="HYPOXIA UP-REGULATED PROTEIN 1"/>
    <property type="match status" value="1"/>
</dbReference>
<evidence type="ECO:0000256" key="3">
    <source>
        <dbReference type="ARBA" id="ARBA00022729"/>
    </source>
</evidence>
<name>A0A8J6H7H4_TENMO</name>
<evidence type="ECO:0000256" key="10">
    <source>
        <dbReference type="SAM" id="SignalP"/>
    </source>
</evidence>
<comment type="caution">
    <text evidence="11">The sequence shown here is derived from an EMBL/GenBank/DDBJ whole genome shotgun (WGS) entry which is preliminary data.</text>
</comment>
<comment type="subcellular location">
    <subcellularLocation>
        <location evidence="1">Endoplasmic reticulum lumen</location>
    </subcellularLocation>
</comment>
<dbReference type="FunFam" id="3.90.640.10:FF:000012">
    <property type="entry name" value="Hypoxia up-regulated protein 1"/>
    <property type="match status" value="1"/>
</dbReference>
<dbReference type="FunFam" id="3.30.30.30:FF:000004">
    <property type="entry name" value="hypoxia up-regulated protein 1"/>
    <property type="match status" value="1"/>
</dbReference>
<protein>
    <recommendedName>
        <fullName evidence="8">Hypoxia up-regulated protein 1</fullName>
    </recommendedName>
</protein>
<evidence type="ECO:0000256" key="8">
    <source>
        <dbReference type="ARBA" id="ARBA00040503"/>
    </source>
</evidence>
<dbReference type="AlphaFoldDB" id="A0A8J6H7H4"/>
<gene>
    <name evidence="11" type="ORF">GEV33_013137</name>
</gene>
<dbReference type="InterPro" id="IPR013126">
    <property type="entry name" value="Hsp_70_fam"/>
</dbReference>
<organism evidence="11 12">
    <name type="scientific">Tenebrio molitor</name>
    <name type="common">Yellow mealworm beetle</name>
    <dbReference type="NCBI Taxonomy" id="7067"/>
    <lineage>
        <taxon>Eukaryota</taxon>
        <taxon>Metazoa</taxon>
        <taxon>Ecdysozoa</taxon>
        <taxon>Arthropoda</taxon>
        <taxon>Hexapoda</taxon>
        <taxon>Insecta</taxon>
        <taxon>Pterygota</taxon>
        <taxon>Neoptera</taxon>
        <taxon>Endopterygota</taxon>
        <taxon>Coleoptera</taxon>
        <taxon>Polyphaga</taxon>
        <taxon>Cucujiformia</taxon>
        <taxon>Tenebrionidae</taxon>
        <taxon>Tenebrio</taxon>
    </lineage>
</organism>
<dbReference type="PRINTS" id="PR00301">
    <property type="entry name" value="HEATSHOCK70"/>
</dbReference>
<evidence type="ECO:0000256" key="2">
    <source>
        <dbReference type="ARBA" id="ARBA00007381"/>
    </source>
</evidence>
<accession>A0A8J6H7H4</accession>
<evidence type="ECO:0000256" key="7">
    <source>
        <dbReference type="ARBA" id="ARBA00023186"/>
    </source>
</evidence>
<keyword evidence="4" id="KW-0547">Nucleotide-binding</keyword>
<dbReference type="InterPro" id="IPR029048">
    <property type="entry name" value="HSP70_C_sf"/>
</dbReference>